<feature type="transmembrane region" description="Helical" evidence="5">
    <location>
        <begin position="164"/>
        <end position="183"/>
    </location>
</feature>
<evidence type="ECO:0000256" key="5">
    <source>
        <dbReference type="SAM" id="Phobius"/>
    </source>
</evidence>
<keyword evidence="5" id="KW-1133">Transmembrane helix</keyword>
<evidence type="ECO:0000259" key="6">
    <source>
        <dbReference type="PROSITE" id="PS50865"/>
    </source>
</evidence>
<evidence type="ECO:0000313" key="8">
    <source>
        <dbReference type="Proteomes" id="UP000027265"/>
    </source>
</evidence>
<evidence type="ECO:0000256" key="4">
    <source>
        <dbReference type="PROSITE-ProRule" id="PRU00134"/>
    </source>
</evidence>
<dbReference type="GO" id="GO:0008270">
    <property type="term" value="F:zinc ion binding"/>
    <property type="evidence" value="ECO:0007669"/>
    <property type="project" value="UniProtKB-KW"/>
</dbReference>
<keyword evidence="8" id="KW-1185">Reference proteome</keyword>
<dbReference type="SUPFAM" id="SSF144232">
    <property type="entry name" value="HIT/MYND zinc finger-like"/>
    <property type="match status" value="1"/>
</dbReference>
<dbReference type="HOGENOM" id="CLU_045561_0_0_1"/>
<protein>
    <recommendedName>
        <fullName evidence="6">MYND-type domain-containing protein</fullName>
    </recommendedName>
</protein>
<dbReference type="Proteomes" id="UP000027265">
    <property type="component" value="Unassembled WGS sequence"/>
</dbReference>
<reference evidence="8" key="1">
    <citation type="journal article" date="2014" name="Proc. Natl. Acad. Sci. U.S.A.">
        <title>Extensive sampling of basidiomycete genomes demonstrates inadequacy of the white-rot/brown-rot paradigm for wood decay fungi.</title>
        <authorList>
            <person name="Riley R."/>
            <person name="Salamov A.A."/>
            <person name="Brown D.W."/>
            <person name="Nagy L.G."/>
            <person name="Floudas D."/>
            <person name="Held B.W."/>
            <person name="Levasseur A."/>
            <person name="Lombard V."/>
            <person name="Morin E."/>
            <person name="Otillar R."/>
            <person name="Lindquist E.A."/>
            <person name="Sun H."/>
            <person name="LaButti K.M."/>
            <person name="Schmutz J."/>
            <person name="Jabbour D."/>
            <person name="Luo H."/>
            <person name="Baker S.E."/>
            <person name="Pisabarro A.G."/>
            <person name="Walton J.D."/>
            <person name="Blanchette R.A."/>
            <person name="Henrissat B."/>
            <person name="Martin F."/>
            <person name="Cullen D."/>
            <person name="Hibbett D.S."/>
            <person name="Grigoriev I.V."/>
        </authorList>
    </citation>
    <scope>NUCLEOTIDE SEQUENCE [LARGE SCALE GENOMIC DNA]</scope>
    <source>
        <strain evidence="8">MUCL 33604</strain>
    </source>
</reference>
<keyword evidence="1" id="KW-0479">Metal-binding</keyword>
<dbReference type="PROSITE" id="PS50865">
    <property type="entry name" value="ZF_MYND_2"/>
    <property type="match status" value="1"/>
</dbReference>
<keyword evidence="3" id="KW-0862">Zinc</keyword>
<keyword evidence="5" id="KW-0812">Transmembrane</keyword>
<feature type="domain" description="MYND-type" evidence="6">
    <location>
        <begin position="21"/>
        <end position="58"/>
    </location>
</feature>
<dbReference type="InterPro" id="IPR002893">
    <property type="entry name" value="Znf_MYND"/>
</dbReference>
<dbReference type="Gene3D" id="6.10.140.2220">
    <property type="match status" value="1"/>
</dbReference>
<dbReference type="PROSITE" id="PS01360">
    <property type="entry name" value="ZF_MYND_1"/>
    <property type="match status" value="1"/>
</dbReference>
<keyword evidence="2 4" id="KW-0863">Zinc-finger</keyword>
<dbReference type="OrthoDB" id="341421at2759"/>
<accession>A0A067Q6M0</accession>
<keyword evidence="5" id="KW-0472">Membrane</keyword>
<dbReference type="InParanoid" id="A0A067Q6M0"/>
<sequence length="475" mass="53925">MHPHDPIQRSVYLPLSTLDKCAICQKTQGLHLCSSCNERIYCSPNCQKADWTNHKLHCGKTEKIDLATFYPFLAGLSEQSHLNPNKPNPPALAHKILNSPNPYCPITPSTYLSLPPSKYSRDNASKFLLLGPEIHPILGGGAEWWPTADSDKVRSKLMRRIVRSGYALPILTAICISILAEIYTTTSGKTLSCSCPNPNADKEGKEGGIRKRLRYRSSPIADFGIAIGSASVTSQDRLTYKFSKDNTILPGQDPTEHYWIYFSTIRGEEVHLDTFMFTHNMCLMVATSPYMPPGSMAVLPEYVPAAFEDRLHRKLTPDLRKERTRFSVLRDEGLHEAVRNSLEGFYDSDVTKIESFMSKILSHPATSPTGTPRTLTPTESNLCLSLATQNCDCFPWAIAYPHNRWKKWPDSERIRMGIEQDPGELDYLDEDSEDWNRYMKRAIKKAKGRTFSRDELGELYKEWREKKELETGREL</sequence>
<evidence type="ECO:0000256" key="3">
    <source>
        <dbReference type="ARBA" id="ARBA00022833"/>
    </source>
</evidence>
<organism evidence="7 8">
    <name type="scientific">Jaapia argillacea MUCL 33604</name>
    <dbReference type="NCBI Taxonomy" id="933084"/>
    <lineage>
        <taxon>Eukaryota</taxon>
        <taxon>Fungi</taxon>
        <taxon>Dikarya</taxon>
        <taxon>Basidiomycota</taxon>
        <taxon>Agaricomycotina</taxon>
        <taxon>Agaricomycetes</taxon>
        <taxon>Agaricomycetidae</taxon>
        <taxon>Jaapiales</taxon>
        <taxon>Jaapiaceae</taxon>
        <taxon>Jaapia</taxon>
    </lineage>
</organism>
<proteinExistence type="predicted"/>
<evidence type="ECO:0000256" key="2">
    <source>
        <dbReference type="ARBA" id="ARBA00022771"/>
    </source>
</evidence>
<dbReference type="EMBL" id="KL197711">
    <property type="protein sequence ID" value="KDQ62698.1"/>
    <property type="molecule type" value="Genomic_DNA"/>
</dbReference>
<dbReference type="STRING" id="933084.A0A067Q6M0"/>
<dbReference type="Pfam" id="PF01753">
    <property type="entry name" value="zf-MYND"/>
    <property type="match status" value="1"/>
</dbReference>
<gene>
    <name evidence="7" type="ORF">JAAARDRAFT_468726</name>
</gene>
<evidence type="ECO:0000313" key="7">
    <source>
        <dbReference type="EMBL" id="KDQ62698.1"/>
    </source>
</evidence>
<dbReference type="AlphaFoldDB" id="A0A067Q6M0"/>
<name>A0A067Q6M0_9AGAM</name>
<evidence type="ECO:0000256" key="1">
    <source>
        <dbReference type="ARBA" id="ARBA00022723"/>
    </source>
</evidence>